<keyword evidence="1" id="KW-1133">Transmembrane helix</keyword>
<gene>
    <name evidence="2" type="primary">orf73</name>
</gene>
<proteinExistence type="predicted"/>
<evidence type="ECO:0000313" key="2">
    <source>
        <dbReference type="EMBL" id="ARW69431.1"/>
    </source>
</evidence>
<keyword evidence="1" id="KW-0472">Membrane</keyword>
<dbReference type="AlphaFoldDB" id="A0A1Z1MUF5"/>
<keyword evidence="2" id="KW-0934">Plastid</keyword>
<reference evidence="2" key="1">
    <citation type="journal article" date="2017" name="J. Phycol.">
        <title>Analysis of chloroplast genomes and a supermatrix inform reclassification of the Rhodomelaceae (Rhodophyta).</title>
        <authorList>
            <person name="Diaz-Tapia P."/>
            <person name="Maggs C.A."/>
            <person name="West J.A."/>
            <person name="Verbruggen H."/>
        </authorList>
    </citation>
    <scope>NUCLEOTIDE SEQUENCE</scope>
    <source>
        <strain evidence="2">PD1760</strain>
    </source>
</reference>
<protein>
    <submittedName>
        <fullName evidence="2">Uncharacterized protein</fullName>
    </submittedName>
</protein>
<sequence length="73" mass="8939">MDIFQDILVHELKHISFHLLNLTQYFIHIIFLQFAYQMLLVIVLFFSYSSFHVSTFKVFWHDSSFFKPFTYPI</sequence>
<keyword evidence="2" id="KW-0150">Chloroplast</keyword>
<evidence type="ECO:0000256" key="1">
    <source>
        <dbReference type="SAM" id="Phobius"/>
    </source>
</evidence>
<keyword evidence="1" id="KW-0812">Transmembrane</keyword>
<accession>A0A1Z1MUF5</accession>
<feature type="transmembrane region" description="Helical" evidence="1">
    <location>
        <begin position="25"/>
        <end position="48"/>
    </location>
</feature>
<geneLocation type="chloroplast" evidence="2"/>
<name>A0A1Z1MUF5_9FLOR</name>
<organism evidence="2">
    <name type="scientific">Polysiphonia sp</name>
    <dbReference type="NCBI Taxonomy" id="1967842"/>
    <lineage>
        <taxon>Eukaryota</taxon>
        <taxon>Rhodophyta</taxon>
        <taxon>Florideophyceae</taxon>
        <taxon>Rhodymeniophycidae</taxon>
        <taxon>Ceramiales</taxon>
        <taxon>Rhodomelaceae</taxon>
        <taxon>Polysiphonioideae</taxon>
        <taxon>Polysiphonia</taxon>
    </lineage>
</organism>
<dbReference type="EMBL" id="MF101456">
    <property type="protein sequence ID" value="ARW69431.1"/>
    <property type="molecule type" value="Genomic_DNA"/>
</dbReference>